<keyword evidence="19" id="KW-0175">Coiled coil</keyword>
<evidence type="ECO:0000256" key="4">
    <source>
        <dbReference type="ARBA" id="ARBA00004653"/>
    </source>
</evidence>
<dbReference type="GO" id="GO:0061709">
    <property type="term" value="P:reticulophagy"/>
    <property type="evidence" value="ECO:0007669"/>
    <property type="project" value="TreeGrafter"/>
</dbReference>
<keyword evidence="10 18" id="KW-0072">Autophagy</keyword>
<dbReference type="PANTHER" id="PTHR13038">
    <property type="entry name" value="APG9 AUTOPHAGY 9"/>
    <property type="match status" value="1"/>
</dbReference>
<evidence type="ECO:0000256" key="6">
    <source>
        <dbReference type="ARBA" id="ARBA00018074"/>
    </source>
</evidence>
<evidence type="ECO:0000313" key="22">
    <source>
        <dbReference type="Proteomes" id="UP000193719"/>
    </source>
</evidence>
<evidence type="ECO:0000256" key="16">
    <source>
        <dbReference type="ARBA" id="ARBA00024621"/>
    </source>
</evidence>
<feature type="coiled-coil region" evidence="19">
    <location>
        <begin position="118"/>
        <end position="145"/>
    </location>
</feature>
<feature type="transmembrane region" description="Helical" evidence="18">
    <location>
        <begin position="305"/>
        <end position="327"/>
    </location>
</feature>
<comment type="function">
    <text evidence="18">Phospholipid scramblase involved in autophagy. Cycles between the preautophagosomal structure/phagophore assembly site (PAS) and the cytoplasmic vesicle pool and supplies membrane for the growing autophagosome. Lipid scramblase activity plays a key role in preautophagosomal structure/phagophore assembly by distributing the phospholipids that arrive through ATG2 from the cytoplasmic to the luminal leaflet of the bilayer, thereby driving autophagosomal membrane expansion.</text>
</comment>
<evidence type="ECO:0000256" key="11">
    <source>
        <dbReference type="ARBA" id="ARBA00023034"/>
    </source>
</evidence>
<dbReference type="EMBL" id="MCFH01000088">
    <property type="protein sequence ID" value="ORX41461.1"/>
    <property type="molecule type" value="Genomic_DNA"/>
</dbReference>
<dbReference type="GO" id="GO:0005776">
    <property type="term" value="C:autophagosome"/>
    <property type="evidence" value="ECO:0007669"/>
    <property type="project" value="TreeGrafter"/>
</dbReference>
<comment type="catalytic activity">
    <reaction evidence="16">
        <text>a 1,2-diacyl-sn-glycero-3-phospho-(1D-myo-inositol-3-phosphate)(in) = a 1,2-diacyl-sn-glycero-3-phospho-(1D-myo-inositol-3-phosphate)(out)</text>
        <dbReference type="Rhea" id="RHEA:67920"/>
        <dbReference type="ChEBI" id="CHEBI:58088"/>
    </reaction>
</comment>
<feature type="region of interest" description="Disordered" evidence="20">
    <location>
        <begin position="482"/>
        <end position="514"/>
    </location>
</feature>
<keyword evidence="12 18" id="KW-0445">Lipid transport</keyword>
<feature type="transmembrane region" description="Helical" evidence="18">
    <location>
        <begin position="222"/>
        <end position="244"/>
    </location>
</feature>
<evidence type="ECO:0000256" key="19">
    <source>
        <dbReference type="SAM" id="Coils"/>
    </source>
</evidence>
<evidence type="ECO:0000256" key="17">
    <source>
        <dbReference type="ARBA" id="ARBA00024631"/>
    </source>
</evidence>
<dbReference type="AlphaFoldDB" id="A0A1Y1UTV8"/>
<dbReference type="GO" id="GO:0030659">
    <property type="term" value="C:cytoplasmic vesicle membrane"/>
    <property type="evidence" value="ECO:0007669"/>
    <property type="project" value="UniProtKB-SubCell"/>
</dbReference>
<feature type="non-terminal residue" evidence="21">
    <location>
        <position position="1"/>
    </location>
</feature>
<dbReference type="GO" id="GO:0034045">
    <property type="term" value="C:phagophore assembly site membrane"/>
    <property type="evidence" value="ECO:0007669"/>
    <property type="project" value="UniProtKB-SubCell"/>
</dbReference>
<dbReference type="Pfam" id="PF04109">
    <property type="entry name" value="ATG9"/>
    <property type="match status" value="1"/>
</dbReference>
<evidence type="ECO:0000256" key="2">
    <source>
        <dbReference type="ARBA" id="ARBA00004477"/>
    </source>
</evidence>
<evidence type="ECO:0000256" key="8">
    <source>
        <dbReference type="ARBA" id="ARBA00022692"/>
    </source>
</evidence>
<dbReference type="STRING" id="1754191.A0A1Y1UTV8"/>
<feature type="transmembrane region" description="Helical" evidence="18">
    <location>
        <begin position="67"/>
        <end position="88"/>
    </location>
</feature>
<dbReference type="GO" id="GO:0034727">
    <property type="term" value="P:piecemeal microautophagy of the nucleus"/>
    <property type="evidence" value="ECO:0007669"/>
    <property type="project" value="TreeGrafter"/>
</dbReference>
<evidence type="ECO:0000313" key="21">
    <source>
        <dbReference type="EMBL" id="ORX41461.1"/>
    </source>
</evidence>
<evidence type="ECO:0000256" key="18">
    <source>
        <dbReference type="RuleBase" id="RU364027"/>
    </source>
</evidence>
<name>A0A1Y1UTV8_9FUNG</name>
<keyword evidence="9 18" id="KW-1133">Transmembrane helix</keyword>
<keyword evidence="7 18" id="KW-0813">Transport</keyword>
<comment type="caution">
    <text evidence="21">The sequence shown here is derived from an EMBL/GenBank/DDBJ whole genome shotgun (WGS) entry which is preliminary data.</text>
</comment>
<evidence type="ECO:0000256" key="9">
    <source>
        <dbReference type="ARBA" id="ARBA00022989"/>
    </source>
</evidence>
<evidence type="ECO:0000256" key="1">
    <source>
        <dbReference type="ARBA" id="ARBA00004439"/>
    </source>
</evidence>
<dbReference type="GO" id="GO:0000422">
    <property type="term" value="P:autophagy of mitochondrion"/>
    <property type="evidence" value="ECO:0007669"/>
    <property type="project" value="TreeGrafter"/>
</dbReference>
<evidence type="ECO:0000256" key="20">
    <source>
        <dbReference type="SAM" id="MobiDB-lite"/>
    </source>
</evidence>
<gene>
    <name evidence="21" type="ORF">BCR36DRAFT_311468</name>
</gene>
<dbReference type="GO" id="GO:0006869">
    <property type="term" value="P:lipid transport"/>
    <property type="evidence" value="ECO:0007669"/>
    <property type="project" value="UniProtKB-KW"/>
</dbReference>
<dbReference type="GO" id="GO:0034497">
    <property type="term" value="P:protein localization to phagophore assembly site"/>
    <property type="evidence" value="ECO:0007669"/>
    <property type="project" value="TreeGrafter"/>
</dbReference>
<evidence type="ECO:0000256" key="15">
    <source>
        <dbReference type="ARBA" id="ARBA00024615"/>
    </source>
</evidence>
<protein>
    <recommendedName>
        <fullName evidence="6 18">Autophagy-related protein 9</fullName>
    </recommendedName>
</protein>
<keyword evidence="13 18" id="KW-0472">Membrane</keyword>
<feature type="transmembrane region" description="Helical" evidence="18">
    <location>
        <begin position="416"/>
        <end position="435"/>
    </location>
</feature>
<evidence type="ECO:0000256" key="12">
    <source>
        <dbReference type="ARBA" id="ARBA00023055"/>
    </source>
</evidence>
<reference evidence="21 22" key="2">
    <citation type="submission" date="2016-08" db="EMBL/GenBank/DDBJ databases">
        <title>Pervasive Adenine N6-methylation of Active Genes in Fungi.</title>
        <authorList>
            <consortium name="DOE Joint Genome Institute"/>
            <person name="Mondo S.J."/>
            <person name="Dannebaum R.O."/>
            <person name="Kuo R.C."/>
            <person name="Labutti K."/>
            <person name="Haridas S."/>
            <person name="Kuo A."/>
            <person name="Salamov A."/>
            <person name="Ahrendt S.R."/>
            <person name="Lipzen A."/>
            <person name="Sullivan W."/>
            <person name="Andreopoulos W.B."/>
            <person name="Clum A."/>
            <person name="Lindquist E."/>
            <person name="Daum C."/>
            <person name="Ramamoorthy G.K."/>
            <person name="Gryganskyi A."/>
            <person name="Culley D."/>
            <person name="Magnuson J.K."/>
            <person name="James T.Y."/>
            <person name="O'Malley M.A."/>
            <person name="Stajich J.E."/>
            <person name="Spatafora J.W."/>
            <person name="Visel A."/>
            <person name="Grigoriev I.V."/>
        </authorList>
    </citation>
    <scope>NUCLEOTIDE SEQUENCE [LARGE SCALE GENOMIC DNA]</scope>
    <source>
        <strain evidence="22">finn</strain>
    </source>
</reference>
<reference evidence="21 22" key="1">
    <citation type="submission" date="2016-08" db="EMBL/GenBank/DDBJ databases">
        <title>Genomes of anaerobic fungi encode conserved fungal cellulosomes for biomass hydrolysis.</title>
        <authorList>
            <consortium name="DOE Joint Genome Institute"/>
            <person name="Haitjema C.H."/>
            <person name="Gilmore S.P."/>
            <person name="Henske J.K."/>
            <person name="Solomon K.V."/>
            <person name="De Groot R."/>
            <person name="Kuo A."/>
            <person name="Mondo S.J."/>
            <person name="Salamov A.A."/>
            <person name="Labutti K."/>
            <person name="Zhao Z."/>
            <person name="Chiniquy J."/>
            <person name="Barry K."/>
            <person name="Brewer H.M."/>
            <person name="Purvine S.O."/>
            <person name="Wright A.T."/>
            <person name="Boxma B."/>
            <person name="Van Alen T."/>
            <person name="Hackstein J.H."/>
            <person name="Baker S.E."/>
            <person name="Grigoriev I.V."/>
            <person name="O'Malley M.A."/>
        </authorList>
    </citation>
    <scope>NUCLEOTIDE SEQUENCE [LARGE SCALE GENOMIC DNA]</scope>
    <source>
        <strain evidence="22">finn</strain>
    </source>
</reference>
<dbReference type="InterPro" id="IPR007241">
    <property type="entry name" value="Autophagy-rel_prot_9"/>
</dbReference>
<dbReference type="Proteomes" id="UP000193719">
    <property type="component" value="Unassembled WGS sequence"/>
</dbReference>
<comment type="catalytic activity">
    <reaction evidence="17">
        <text>a 1,2-diacyl-sn-glycero-3-phosphocholine(in) = a 1,2-diacyl-sn-glycero-3-phosphocholine(out)</text>
        <dbReference type="Rhea" id="RHEA:38571"/>
        <dbReference type="ChEBI" id="CHEBI:57643"/>
    </reaction>
</comment>
<comment type="similarity">
    <text evidence="5 18">Belongs to the ATG9 family.</text>
</comment>
<comment type="catalytic activity">
    <reaction evidence="14">
        <text>a 1,2-diacyl-sn-glycero-3-phospho-L-serine(in) = a 1,2-diacyl-sn-glycero-3-phospho-L-serine(out)</text>
        <dbReference type="Rhea" id="RHEA:38663"/>
        <dbReference type="ChEBI" id="CHEBI:57262"/>
    </reaction>
</comment>
<dbReference type="GO" id="GO:0005789">
    <property type="term" value="C:endoplasmic reticulum membrane"/>
    <property type="evidence" value="ECO:0007669"/>
    <property type="project" value="UniProtKB-SubCell"/>
</dbReference>
<proteinExistence type="inferred from homology"/>
<feature type="transmembrane region" description="Helical" evidence="18">
    <location>
        <begin position="21"/>
        <end position="47"/>
    </location>
</feature>
<evidence type="ECO:0000256" key="10">
    <source>
        <dbReference type="ARBA" id="ARBA00023006"/>
    </source>
</evidence>
<sequence>FLKKIYNYYKRKGFVCIVLERVCQLITIAFVICFSVFLFGCIDYSLINENSQLSQVLVDQCVYQLSWKIKFFLSGFILLWLYLFINYFSEFLRLRKIYYFYNCKLKIQDKDIQSISWNAVIKKIIKLYNEEKEELEDQSEIEELDAHKIINIIMRKENYFIGLINKECIKFSIPFFENSQLLTNILEWNVQWCIDNFVFDRNGHVKEYFLDRDKNLSQRFKLIGVINIVLLPFLLIFTIVYSFFRYSEEIYHQPGSIMKRSYSILAQWKFRQFNELPHDFEKRLNRSYESAMTYLNQFPNSRFTIISKLIVFISGSIVTVLTILTLIDQEFFNSFEITQGCSVLFYIGIFTAILAFTKGQISEDNKEYDPQVLMENIAQETHYYPKKWREEAYSDDVKREFESYFDKKIFLIIRDIYGLILTPFILMITLPKTLLQNMYYKFLNKFLHRIINFFQEFTVNLSSVGNVCSFAIFDFRNHGNPDEDVEKNEKESNNKKDSNDDDEEGKKNPKENKYSNEGKMELSFLDFRDHYDTWIPNKETGGLEYSSYINNSKFKKYPMLSSQMIYHMNKGKDVRKNIFLYI</sequence>
<evidence type="ECO:0000256" key="13">
    <source>
        <dbReference type="ARBA" id="ARBA00023136"/>
    </source>
</evidence>
<dbReference type="GO" id="GO:0000329">
    <property type="term" value="C:fungal-type vacuole membrane"/>
    <property type="evidence" value="ECO:0007669"/>
    <property type="project" value="EnsemblFungi"/>
</dbReference>
<dbReference type="OrthoDB" id="2020634at2759"/>
<dbReference type="PANTHER" id="PTHR13038:SF10">
    <property type="entry name" value="AUTOPHAGY-RELATED PROTEIN 9"/>
    <property type="match status" value="1"/>
</dbReference>
<organism evidence="21 22">
    <name type="scientific">Piromyces finnis</name>
    <dbReference type="NCBI Taxonomy" id="1754191"/>
    <lineage>
        <taxon>Eukaryota</taxon>
        <taxon>Fungi</taxon>
        <taxon>Fungi incertae sedis</taxon>
        <taxon>Chytridiomycota</taxon>
        <taxon>Chytridiomycota incertae sedis</taxon>
        <taxon>Neocallimastigomycetes</taxon>
        <taxon>Neocallimastigales</taxon>
        <taxon>Neocallimastigaceae</taxon>
        <taxon>Piromyces</taxon>
    </lineage>
</organism>
<evidence type="ECO:0000256" key="3">
    <source>
        <dbReference type="ARBA" id="ARBA00004511"/>
    </source>
</evidence>
<keyword evidence="11" id="KW-0333">Golgi apparatus</keyword>
<evidence type="ECO:0000256" key="7">
    <source>
        <dbReference type="ARBA" id="ARBA00022448"/>
    </source>
</evidence>
<evidence type="ECO:0000256" key="5">
    <source>
        <dbReference type="ARBA" id="ARBA00006185"/>
    </source>
</evidence>
<accession>A0A1Y1UTV8</accession>
<comment type="subcellular location">
    <subcellularLocation>
        <location evidence="1">Cytoplasmic vesicle membrane</location>
        <topology evidence="1">Multi-pass membrane protein</topology>
    </subcellularLocation>
    <subcellularLocation>
        <location evidence="2">Endoplasmic reticulum membrane</location>
        <topology evidence="2">Multi-pass membrane protein</topology>
    </subcellularLocation>
    <subcellularLocation>
        <location evidence="4">Golgi apparatus membrane</location>
        <topology evidence="4">Multi-pass membrane protein</topology>
    </subcellularLocation>
    <subcellularLocation>
        <location evidence="3 18">Preautophagosomal structure membrane</location>
        <topology evidence="3 18">Multi-pass membrane protein</topology>
    </subcellularLocation>
</comment>
<feature type="transmembrane region" description="Helical" evidence="18">
    <location>
        <begin position="339"/>
        <end position="357"/>
    </location>
</feature>
<keyword evidence="22" id="KW-1185">Reference proteome</keyword>
<evidence type="ECO:0000256" key="14">
    <source>
        <dbReference type="ARBA" id="ARBA00024479"/>
    </source>
</evidence>
<comment type="catalytic activity">
    <reaction evidence="15">
        <text>a 1,2-diacyl-sn-glycero-3-phosphoethanolamine(in) = a 1,2-diacyl-sn-glycero-3-phosphoethanolamine(out)</text>
        <dbReference type="Rhea" id="RHEA:38895"/>
        <dbReference type="ChEBI" id="CHEBI:64612"/>
    </reaction>
</comment>
<keyword evidence="8 18" id="KW-0812">Transmembrane</keyword>
<dbReference type="GO" id="GO:0000139">
    <property type="term" value="C:Golgi membrane"/>
    <property type="evidence" value="ECO:0007669"/>
    <property type="project" value="UniProtKB-SubCell"/>
</dbReference>